<evidence type="ECO:0000256" key="2">
    <source>
        <dbReference type="ARBA" id="ARBA00022692"/>
    </source>
</evidence>
<evidence type="ECO:0000313" key="7">
    <source>
        <dbReference type="EMBL" id="BAO30464.1"/>
    </source>
</evidence>
<accession>W0SGP9</accession>
<feature type="domain" description="EamA" evidence="6">
    <location>
        <begin position="156"/>
        <end position="287"/>
    </location>
</feature>
<dbReference type="EMBL" id="AP012547">
    <property type="protein sequence ID" value="BAO30464.1"/>
    <property type="molecule type" value="Genomic_DNA"/>
</dbReference>
<dbReference type="PANTHER" id="PTHR22911:SF6">
    <property type="entry name" value="SOLUTE CARRIER FAMILY 35 MEMBER G1"/>
    <property type="match status" value="1"/>
</dbReference>
<protein>
    <recommendedName>
        <fullName evidence="6">EamA domain-containing protein</fullName>
    </recommendedName>
</protein>
<dbReference type="PROSITE" id="PS51257">
    <property type="entry name" value="PROKAR_LIPOPROTEIN"/>
    <property type="match status" value="1"/>
</dbReference>
<keyword evidence="8" id="KW-1185">Reference proteome</keyword>
<dbReference type="Gene3D" id="1.10.3730.20">
    <property type="match status" value="1"/>
</dbReference>
<evidence type="ECO:0000256" key="5">
    <source>
        <dbReference type="SAM" id="Phobius"/>
    </source>
</evidence>
<dbReference type="GO" id="GO:0016020">
    <property type="term" value="C:membrane"/>
    <property type="evidence" value="ECO:0007669"/>
    <property type="project" value="UniProtKB-SubCell"/>
</dbReference>
<comment type="subcellular location">
    <subcellularLocation>
        <location evidence="1">Membrane</location>
        <topology evidence="1">Multi-pass membrane protein</topology>
    </subcellularLocation>
</comment>
<feature type="transmembrane region" description="Helical" evidence="5">
    <location>
        <begin position="218"/>
        <end position="238"/>
    </location>
</feature>
<dbReference type="STRING" id="1223802.SUTH_02685"/>
<evidence type="ECO:0000256" key="1">
    <source>
        <dbReference type="ARBA" id="ARBA00004141"/>
    </source>
</evidence>
<dbReference type="InterPro" id="IPR000620">
    <property type="entry name" value="EamA_dom"/>
</dbReference>
<gene>
    <name evidence="7" type="ORF">SUTH_02685</name>
</gene>
<feature type="transmembrane region" description="Helical" evidence="5">
    <location>
        <begin position="155"/>
        <end position="175"/>
    </location>
</feature>
<name>W0SGP9_9PROT</name>
<sequence>MAKHLSAAKVGVGGTAASLWMIAASLLFACMGVCVKLGSAQFPAAELVFWRGFIATLIIGSYVMVRRLPLATPHARTHAVRGLAGFVSLVMYFYAISLIPLAAAVTLNYTSPIFLALLLALWLREPVRRGFYAALAAGFIGVVFLLQPVFAQDEWLGAVFGLGSGIISSIAYLNVRRLGELGEPEWRTVFYFSVVSALGGLPWLLAANPFHAIDLRGWLLLVGVGGFGVLAQLCMTAAYKRGKTLVSASLAYSTVVFSSIFGALLWGETLSWFGWAGVALIVASGLFATMLSGRADTEAVTD</sequence>
<evidence type="ECO:0000256" key="4">
    <source>
        <dbReference type="ARBA" id="ARBA00023136"/>
    </source>
</evidence>
<evidence type="ECO:0000259" key="6">
    <source>
        <dbReference type="Pfam" id="PF00892"/>
    </source>
</evidence>
<feature type="transmembrane region" description="Helical" evidence="5">
    <location>
        <begin position="12"/>
        <end position="35"/>
    </location>
</feature>
<evidence type="ECO:0000256" key="3">
    <source>
        <dbReference type="ARBA" id="ARBA00022989"/>
    </source>
</evidence>
<feature type="transmembrane region" description="Helical" evidence="5">
    <location>
        <begin position="101"/>
        <end position="123"/>
    </location>
</feature>
<dbReference type="Pfam" id="PF00892">
    <property type="entry name" value="EamA"/>
    <property type="match status" value="2"/>
</dbReference>
<feature type="transmembrane region" description="Helical" evidence="5">
    <location>
        <begin position="272"/>
        <end position="291"/>
    </location>
</feature>
<feature type="transmembrane region" description="Helical" evidence="5">
    <location>
        <begin position="245"/>
        <end position="266"/>
    </location>
</feature>
<feature type="transmembrane region" description="Helical" evidence="5">
    <location>
        <begin position="187"/>
        <end position="206"/>
    </location>
</feature>
<dbReference type="SUPFAM" id="SSF103481">
    <property type="entry name" value="Multidrug resistance efflux transporter EmrE"/>
    <property type="match status" value="2"/>
</dbReference>
<dbReference type="PANTHER" id="PTHR22911">
    <property type="entry name" value="ACYL-MALONYL CONDENSING ENZYME-RELATED"/>
    <property type="match status" value="1"/>
</dbReference>
<feature type="transmembrane region" description="Helical" evidence="5">
    <location>
        <begin position="77"/>
        <end position="95"/>
    </location>
</feature>
<dbReference type="HOGENOM" id="CLU_032828_0_1_4"/>
<feature type="transmembrane region" description="Helical" evidence="5">
    <location>
        <begin position="130"/>
        <end position="149"/>
    </location>
</feature>
<feature type="domain" description="EamA" evidence="6">
    <location>
        <begin position="17"/>
        <end position="146"/>
    </location>
</feature>
<proteinExistence type="predicted"/>
<feature type="transmembrane region" description="Helical" evidence="5">
    <location>
        <begin position="47"/>
        <end position="65"/>
    </location>
</feature>
<organism evidence="7 8">
    <name type="scientific">Sulfuritalea hydrogenivorans sk43H</name>
    <dbReference type="NCBI Taxonomy" id="1223802"/>
    <lineage>
        <taxon>Bacteria</taxon>
        <taxon>Pseudomonadati</taxon>
        <taxon>Pseudomonadota</taxon>
        <taxon>Betaproteobacteria</taxon>
        <taxon>Nitrosomonadales</taxon>
        <taxon>Sterolibacteriaceae</taxon>
        <taxon>Sulfuritalea</taxon>
    </lineage>
</organism>
<reference evidence="7 8" key="1">
    <citation type="journal article" date="2014" name="Syst. Appl. Microbiol.">
        <title>Complete genomes of freshwater sulfur oxidizers Sulfuricella denitrificans skB26 and Sulfuritalea hydrogenivorans sk43H: genetic insights into the sulfur oxidation pathway of betaproteobacteria.</title>
        <authorList>
            <person name="Watanabe T."/>
            <person name="Kojima H."/>
            <person name="Fukui M."/>
        </authorList>
    </citation>
    <scope>NUCLEOTIDE SEQUENCE [LARGE SCALE GENOMIC DNA]</scope>
    <source>
        <strain evidence="7">DSM22779</strain>
    </source>
</reference>
<dbReference type="KEGG" id="shd:SUTH_02685"/>
<dbReference type="Proteomes" id="UP000031637">
    <property type="component" value="Chromosome"/>
</dbReference>
<keyword evidence="2 5" id="KW-0812">Transmembrane</keyword>
<keyword evidence="4 5" id="KW-0472">Membrane</keyword>
<keyword evidence="3 5" id="KW-1133">Transmembrane helix</keyword>
<dbReference type="AlphaFoldDB" id="W0SGP9"/>
<dbReference type="InterPro" id="IPR037185">
    <property type="entry name" value="EmrE-like"/>
</dbReference>
<evidence type="ECO:0000313" key="8">
    <source>
        <dbReference type="Proteomes" id="UP000031637"/>
    </source>
</evidence>